<proteinExistence type="predicted"/>
<feature type="transmembrane region" description="Helical" evidence="1">
    <location>
        <begin position="156"/>
        <end position="180"/>
    </location>
</feature>
<dbReference type="OrthoDB" id="3258804at2759"/>
<reference evidence="3 4" key="1">
    <citation type="submission" date="2019-02" db="EMBL/GenBank/DDBJ databases">
        <title>Genome sequencing of the rare red list fungi Phellinidium pouzarii.</title>
        <authorList>
            <person name="Buettner E."/>
            <person name="Kellner H."/>
        </authorList>
    </citation>
    <scope>NUCLEOTIDE SEQUENCE [LARGE SCALE GENOMIC DNA]</scope>
    <source>
        <strain evidence="3 4">DSM 108285</strain>
    </source>
</reference>
<keyword evidence="1" id="KW-0812">Transmembrane</keyword>
<evidence type="ECO:0008006" key="5">
    <source>
        <dbReference type="Google" id="ProtNLM"/>
    </source>
</evidence>
<organism evidence="3 4">
    <name type="scientific">Phellinidium pouzarii</name>
    <dbReference type="NCBI Taxonomy" id="167371"/>
    <lineage>
        <taxon>Eukaryota</taxon>
        <taxon>Fungi</taxon>
        <taxon>Dikarya</taxon>
        <taxon>Basidiomycota</taxon>
        <taxon>Agaricomycotina</taxon>
        <taxon>Agaricomycetes</taxon>
        <taxon>Hymenochaetales</taxon>
        <taxon>Hymenochaetaceae</taxon>
        <taxon>Phellinidium</taxon>
    </lineage>
</organism>
<protein>
    <recommendedName>
        <fullName evidence="5">Plasma membrane fusion protein PRM1</fullName>
    </recommendedName>
</protein>
<keyword evidence="1" id="KW-1133">Transmembrane helix</keyword>
<keyword evidence="4" id="KW-1185">Reference proteome</keyword>
<evidence type="ECO:0000256" key="1">
    <source>
        <dbReference type="SAM" id="Phobius"/>
    </source>
</evidence>
<feature type="chain" id="PRO_5020255774" description="Plasma membrane fusion protein PRM1" evidence="2">
    <location>
        <begin position="23"/>
        <end position="184"/>
    </location>
</feature>
<keyword evidence="2" id="KW-0732">Signal</keyword>
<evidence type="ECO:0000256" key="2">
    <source>
        <dbReference type="SAM" id="SignalP"/>
    </source>
</evidence>
<dbReference type="Proteomes" id="UP000308199">
    <property type="component" value="Unassembled WGS sequence"/>
</dbReference>
<sequence>MLFNRVVSFVTFFLSINSFTLANPVEKRGNAEIENVLTTLQSSTDIIMPQIKALVTNGNTSDTTVTPLINQLVETFSTARDSLLALNTGTVSTTKRQSANDIANLSGNIIEEVAQALKGLAATTVPSLSLLLSSVDIILDEFLVALEIDLSGVLTLISSIFVGISALLYSVGLPLTALLLDGNL</sequence>
<keyword evidence="1" id="KW-0472">Membrane</keyword>
<gene>
    <name evidence="3" type="ORF">EW145_g558</name>
</gene>
<comment type="caution">
    <text evidence="3">The sequence shown here is derived from an EMBL/GenBank/DDBJ whole genome shotgun (WGS) entry which is preliminary data.</text>
</comment>
<accession>A0A4S4LHV0</accession>
<evidence type="ECO:0000313" key="3">
    <source>
        <dbReference type="EMBL" id="THH11594.1"/>
    </source>
</evidence>
<evidence type="ECO:0000313" key="4">
    <source>
        <dbReference type="Proteomes" id="UP000308199"/>
    </source>
</evidence>
<feature type="signal peptide" evidence="2">
    <location>
        <begin position="1"/>
        <end position="22"/>
    </location>
</feature>
<name>A0A4S4LHV0_9AGAM</name>
<dbReference type="AlphaFoldDB" id="A0A4S4LHV0"/>
<dbReference type="EMBL" id="SGPK01000011">
    <property type="protein sequence ID" value="THH11594.1"/>
    <property type="molecule type" value="Genomic_DNA"/>
</dbReference>